<evidence type="ECO:0000313" key="2">
    <source>
        <dbReference type="Proteomes" id="UP000285710"/>
    </source>
</evidence>
<keyword evidence="2" id="KW-1185">Reference proteome</keyword>
<reference evidence="1 2" key="2">
    <citation type="submission" date="2019-01" db="EMBL/GenBank/DDBJ databases">
        <authorList>
            <person name="Li Y."/>
        </authorList>
    </citation>
    <scope>NUCLEOTIDE SEQUENCE [LARGE SCALE GENOMIC DNA]</scope>
    <source>
        <strain evidence="1 2">2D-5</strain>
    </source>
</reference>
<name>A0A443IR07_9RHOB</name>
<proteinExistence type="predicted"/>
<organism evidence="1 2">
    <name type="scientific">Paenirhodobacter populi</name>
    <dbReference type="NCBI Taxonomy" id="2306993"/>
    <lineage>
        <taxon>Bacteria</taxon>
        <taxon>Pseudomonadati</taxon>
        <taxon>Pseudomonadota</taxon>
        <taxon>Alphaproteobacteria</taxon>
        <taxon>Rhodobacterales</taxon>
        <taxon>Rhodobacter group</taxon>
        <taxon>Paenirhodobacter</taxon>
    </lineage>
</organism>
<dbReference type="AlphaFoldDB" id="A0A443IR07"/>
<evidence type="ECO:0000313" key="1">
    <source>
        <dbReference type="EMBL" id="RWR09173.1"/>
    </source>
</evidence>
<dbReference type="EMBL" id="SAUW01000015">
    <property type="protein sequence ID" value="RWR09173.1"/>
    <property type="molecule type" value="Genomic_DNA"/>
</dbReference>
<dbReference type="RefSeq" id="WP_128270221.1">
    <property type="nucleotide sequence ID" value="NZ_SAUW01000015.1"/>
</dbReference>
<protein>
    <submittedName>
        <fullName evidence="1">DUF736 domain-containing protein</fullName>
    </submittedName>
</protein>
<dbReference type="Proteomes" id="UP000285710">
    <property type="component" value="Unassembled WGS sequence"/>
</dbReference>
<gene>
    <name evidence="1" type="ORF">D2T33_14335</name>
</gene>
<comment type="caution">
    <text evidence="1">The sequence shown here is derived from an EMBL/GenBank/DDBJ whole genome shotgun (WGS) entry which is preliminary data.</text>
</comment>
<dbReference type="Pfam" id="PF05284">
    <property type="entry name" value="DUF736"/>
    <property type="match status" value="1"/>
</dbReference>
<dbReference type="InterPro" id="IPR007948">
    <property type="entry name" value="DUF736"/>
</dbReference>
<sequence>MATIGTFRKSATGDEYTGAIATLELQRNVRIVPETRVTGENAPSHRVYAGRVEIGAAWPKVSQDGRPFLSLKLDDPSFSATIFASLLDDEDSADGYSLIWSRPQRQTSGDN</sequence>
<accession>A0A443IR07</accession>
<reference evidence="1 2" key="1">
    <citation type="submission" date="2019-01" db="EMBL/GenBank/DDBJ databases">
        <title>Sinorhodobacter populi sp. nov. isolated from the symptomatic bark tissue of Populus euramericana canker.</title>
        <authorList>
            <person name="Xu G."/>
        </authorList>
    </citation>
    <scope>NUCLEOTIDE SEQUENCE [LARGE SCALE GENOMIC DNA]</scope>
    <source>
        <strain evidence="1 2">2D-5</strain>
    </source>
</reference>